<dbReference type="SUPFAM" id="SSF53597">
    <property type="entry name" value="Dihydrofolate reductase-like"/>
    <property type="match status" value="1"/>
</dbReference>
<dbReference type="EMBL" id="JADOUA010000001">
    <property type="protein sequence ID" value="MBG6092850.1"/>
    <property type="molecule type" value="Genomic_DNA"/>
</dbReference>
<dbReference type="InterPro" id="IPR050765">
    <property type="entry name" value="Riboflavin_Biosynth_HTPR"/>
</dbReference>
<comment type="caution">
    <text evidence="2">The sequence shown here is derived from an EMBL/GenBank/DDBJ whole genome shotgun (WGS) entry which is preliminary data.</text>
</comment>
<dbReference type="Proteomes" id="UP000614047">
    <property type="component" value="Unassembled WGS sequence"/>
</dbReference>
<evidence type="ECO:0000313" key="2">
    <source>
        <dbReference type="EMBL" id="MBG6092850.1"/>
    </source>
</evidence>
<dbReference type="InterPro" id="IPR024072">
    <property type="entry name" value="DHFR-like_dom_sf"/>
</dbReference>
<dbReference type="GO" id="GO:0008703">
    <property type="term" value="F:5-amino-6-(5-phosphoribosylamino)uracil reductase activity"/>
    <property type="evidence" value="ECO:0007669"/>
    <property type="project" value="InterPro"/>
</dbReference>
<proteinExistence type="predicted"/>
<protein>
    <submittedName>
        <fullName evidence="2">Dihydrofolate reductase</fullName>
    </submittedName>
</protein>
<evidence type="ECO:0000313" key="3">
    <source>
        <dbReference type="Proteomes" id="UP000614047"/>
    </source>
</evidence>
<organism evidence="2 3">
    <name type="scientific">Actinomadura viridis</name>
    <dbReference type="NCBI Taxonomy" id="58110"/>
    <lineage>
        <taxon>Bacteria</taxon>
        <taxon>Bacillati</taxon>
        <taxon>Actinomycetota</taxon>
        <taxon>Actinomycetes</taxon>
        <taxon>Streptosporangiales</taxon>
        <taxon>Thermomonosporaceae</taxon>
        <taxon>Actinomadura</taxon>
    </lineage>
</organism>
<dbReference type="PANTHER" id="PTHR38011:SF2">
    <property type="entry name" value="BIFUNCTIONAL DEAMINASE-REDUCTASE DOMAIN PROTEIN"/>
    <property type="match status" value="1"/>
</dbReference>
<evidence type="ECO:0000259" key="1">
    <source>
        <dbReference type="Pfam" id="PF01872"/>
    </source>
</evidence>
<dbReference type="InterPro" id="IPR002734">
    <property type="entry name" value="RibDG_C"/>
</dbReference>
<dbReference type="RefSeq" id="WP_197014976.1">
    <property type="nucleotide sequence ID" value="NZ_BAABES010000009.1"/>
</dbReference>
<dbReference type="AlphaFoldDB" id="A0A931DSU4"/>
<dbReference type="GO" id="GO:0009231">
    <property type="term" value="P:riboflavin biosynthetic process"/>
    <property type="evidence" value="ECO:0007669"/>
    <property type="project" value="InterPro"/>
</dbReference>
<dbReference type="PANTHER" id="PTHR38011">
    <property type="entry name" value="DIHYDROFOLATE REDUCTASE FAMILY PROTEIN (AFU_ORTHOLOGUE AFUA_8G06820)"/>
    <property type="match status" value="1"/>
</dbReference>
<accession>A0A931DSU4</accession>
<keyword evidence="3" id="KW-1185">Reference proteome</keyword>
<gene>
    <name evidence="2" type="ORF">IW256_006963</name>
</gene>
<dbReference type="Gene3D" id="3.40.430.10">
    <property type="entry name" value="Dihydrofolate Reductase, subunit A"/>
    <property type="match status" value="1"/>
</dbReference>
<reference evidence="2" key="1">
    <citation type="submission" date="2020-11" db="EMBL/GenBank/DDBJ databases">
        <title>Sequencing the genomes of 1000 actinobacteria strains.</title>
        <authorList>
            <person name="Klenk H.-P."/>
        </authorList>
    </citation>
    <scope>NUCLEOTIDE SEQUENCE</scope>
    <source>
        <strain evidence="2">DSM 43175</strain>
    </source>
</reference>
<dbReference type="Pfam" id="PF01872">
    <property type="entry name" value="RibD_C"/>
    <property type="match status" value="1"/>
</dbReference>
<sequence>MRKIVSGLFISLDGVVEAPDQWHFPYFDEEMGEVVQGLMDGSDAMLLGRRTYEEFASFWPTSTDEGAEHMNGTPKYVVSNTLTSAEWQNTTLISGDVNKELARLKEQPGGNLGVTGSGTLVRSLLRDGLLDELHLLMHPIAVGTGKRLFDDGPQVPLRLTGSKTFGSGVLHLTYVRADS</sequence>
<name>A0A931DSU4_9ACTN</name>
<feature type="domain" description="Bacterial bifunctional deaminase-reductase C-terminal" evidence="1">
    <location>
        <begin position="3"/>
        <end position="170"/>
    </location>
</feature>